<dbReference type="InterPro" id="IPR029063">
    <property type="entry name" value="SAM-dependent_MTases_sf"/>
</dbReference>
<dbReference type="Gene3D" id="3.40.50.150">
    <property type="entry name" value="Vaccinia Virus protein VP39"/>
    <property type="match status" value="1"/>
</dbReference>
<dbReference type="InterPro" id="IPR019257">
    <property type="entry name" value="MeTrfase_dom"/>
</dbReference>
<dbReference type="GO" id="GO:0032259">
    <property type="term" value="P:methylation"/>
    <property type="evidence" value="ECO:0007669"/>
    <property type="project" value="UniProtKB-KW"/>
</dbReference>
<evidence type="ECO:0000313" key="5">
    <source>
        <dbReference type="Proteomes" id="UP001168552"/>
    </source>
</evidence>
<dbReference type="EMBL" id="JAUHJS010000007">
    <property type="protein sequence ID" value="MDN4166435.1"/>
    <property type="molecule type" value="Genomic_DNA"/>
</dbReference>
<dbReference type="PANTHER" id="PTHR43397:SF1">
    <property type="entry name" value="ERGOTHIONEINE BIOSYNTHESIS PROTEIN 1"/>
    <property type="match status" value="1"/>
</dbReference>
<gene>
    <name evidence="4" type="primary">egtD</name>
    <name evidence="4" type="ORF">QWY31_13070</name>
</gene>
<keyword evidence="2 4" id="KW-0808">Transferase</keyword>
<evidence type="ECO:0000256" key="1">
    <source>
        <dbReference type="ARBA" id="ARBA00022603"/>
    </source>
</evidence>
<organism evidence="4 5">
    <name type="scientific">Shiella aurantiaca</name>
    <dbReference type="NCBI Taxonomy" id="3058365"/>
    <lineage>
        <taxon>Bacteria</taxon>
        <taxon>Pseudomonadati</taxon>
        <taxon>Bacteroidota</taxon>
        <taxon>Cytophagia</taxon>
        <taxon>Cytophagales</taxon>
        <taxon>Shiellaceae</taxon>
        <taxon>Shiella</taxon>
    </lineage>
</organism>
<proteinExistence type="predicted"/>
<dbReference type="PANTHER" id="PTHR43397">
    <property type="entry name" value="ERGOTHIONEINE BIOSYNTHESIS PROTEIN 1"/>
    <property type="match status" value="1"/>
</dbReference>
<dbReference type="GO" id="GO:0052706">
    <property type="term" value="F:L-histidine N(alpha)-methyltransferase activity"/>
    <property type="evidence" value="ECO:0007669"/>
    <property type="project" value="UniProtKB-EC"/>
</dbReference>
<dbReference type="RefSeq" id="WP_320004973.1">
    <property type="nucleotide sequence ID" value="NZ_JAUHJS010000007.1"/>
</dbReference>
<keyword evidence="1 4" id="KW-0489">Methyltransferase</keyword>
<dbReference type="InterPro" id="IPR017804">
    <property type="entry name" value="MeTrfase_EgtD-like"/>
</dbReference>
<dbReference type="InterPro" id="IPR035094">
    <property type="entry name" value="EgtD"/>
</dbReference>
<sequence>MKNETLEENKVSLQQFAEEVRKGLSAHPKYLPSRYFYDAVGDALFQQIMNMPEYYLTRSEFHVLSGQKEAIARAWAHSSFDLIELGAGDGYKTKVLLRHFLDKQMDFRYLPIDISANVLQILEQSLQEELPELRMLTIEDEYFQALSHLSNYSERPKLILFMGSNIGNFTPEEATDFMGQLSASMRQGDGLLIGFDLKKSPHQILAAYNDAGGITRNFNLNLLKRINRELGGDFALDQFEHFPIYDPELGAAKSYLVSKQEQEVYIEALDEAFAFERAESIYTEISQKFSLQDIKTMAERHGFEVKGQFFDEQRWFVDSLWIKK</sequence>
<dbReference type="InterPro" id="IPR051128">
    <property type="entry name" value="EgtD_Methyltrsf_superfamily"/>
</dbReference>
<dbReference type="NCBIfam" id="TIGR03438">
    <property type="entry name" value="egtD_ergothio"/>
    <property type="match status" value="1"/>
</dbReference>
<dbReference type="PIRSF" id="PIRSF018005">
    <property type="entry name" value="UCP018005"/>
    <property type="match status" value="1"/>
</dbReference>
<protein>
    <submittedName>
        <fullName evidence="4">L-histidine N(Alpha)-methyltransferase</fullName>
        <ecNumber evidence="4">2.1.1.44</ecNumber>
    </submittedName>
</protein>
<name>A0ABT8F7I9_9BACT</name>
<dbReference type="Pfam" id="PF10017">
    <property type="entry name" value="Methyltransf_33"/>
    <property type="match status" value="1"/>
</dbReference>
<dbReference type="SUPFAM" id="SSF53335">
    <property type="entry name" value="S-adenosyl-L-methionine-dependent methyltransferases"/>
    <property type="match status" value="1"/>
</dbReference>
<feature type="domain" description="Histidine-specific methyltransferase SAM-dependent" evidence="3">
    <location>
        <begin position="16"/>
        <end position="321"/>
    </location>
</feature>
<reference evidence="4" key="1">
    <citation type="submission" date="2023-06" db="EMBL/GenBank/DDBJ databases">
        <title>Cytophagales bacterium Strain LB-30, isolated from soil.</title>
        <authorList>
            <person name="Liu B."/>
        </authorList>
    </citation>
    <scope>NUCLEOTIDE SEQUENCE</scope>
    <source>
        <strain evidence="4">LB-30</strain>
    </source>
</reference>
<dbReference type="EC" id="2.1.1.44" evidence="4"/>
<dbReference type="Proteomes" id="UP001168552">
    <property type="component" value="Unassembled WGS sequence"/>
</dbReference>
<keyword evidence="5" id="KW-1185">Reference proteome</keyword>
<evidence type="ECO:0000259" key="3">
    <source>
        <dbReference type="Pfam" id="PF10017"/>
    </source>
</evidence>
<accession>A0ABT8F7I9</accession>
<evidence type="ECO:0000256" key="2">
    <source>
        <dbReference type="ARBA" id="ARBA00022679"/>
    </source>
</evidence>
<evidence type="ECO:0000313" key="4">
    <source>
        <dbReference type="EMBL" id="MDN4166435.1"/>
    </source>
</evidence>
<comment type="caution">
    <text evidence="4">The sequence shown here is derived from an EMBL/GenBank/DDBJ whole genome shotgun (WGS) entry which is preliminary data.</text>
</comment>